<name>A0AAV9Q1I2_9PEZI</name>
<feature type="region of interest" description="Disordered" evidence="1">
    <location>
        <begin position="539"/>
        <end position="568"/>
    </location>
</feature>
<comment type="caution">
    <text evidence="4">The sequence shown here is derived from an EMBL/GenBank/DDBJ whole genome shotgun (WGS) entry which is preliminary data.</text>
</comment>
<sequence>MWPSSTLLLPLLALRFAVANAQALSTVTYGPGGLCPVPSTTSVVVVQQAVYGSFFQSASQINNIFGDGNTIMINNAPTTYITASYVTTTIVTTVMTTTGSPTAPISSSTSTTSSVANGPITQTTSASPGSSSTPMSSTMSTTGPLGGGTSGPTTTQQQTFAPVAPPAPTTTTPPVLTVTTTDANGNTITVTTTQPTFSLGEGLPTGTVSDIPATSPILLGFAFGGSGAKVKRGEVEEVNRQEMKRQDSALDGPPPQGLLQGDSGEAGNNCGFATRYYLEDGMLMSGNESVGRNFSDIFVVITPEPYYNDVNTTFFFADGILGWNTTDQGAATFYQCGDGLIYAAFPNPTQDDCYPIQIGGIAAAACPADYTNDPVPLPDNSSSTASTTTTVEPETSTTDISTTTEPTLDSSTTPASSTPTDVSSSDSSSPTPETTTASTPPTQPPSTSPSPSGPVSTSQNTVAAPGSTSLTTALTTMAAAPTTVVPPVSTTLPSVPVSVSTSPLALSSTTPGVIASSPSASSSGIVSVVTTSTALVGASSTMSSSGSQTSPTSSQPGTSSGPAGGSSTTHSIQFSGWNVVFIIDDLGLSGRSKHKFGGHDYAKHVAVIILFYVHNNPKLFHCTITILNHFFVPIGYRIDRCCTCVDHDQHVIAYNYNEPGDNYDRSGPNFIRLNDNNFLYPASFDEFEQRHEPEHCFDSHANYY</sequence>
<feature type="chain" id="PRO_5043832916" description="DUF7908 domain-containing protein" evidence="2">
    <location>
        <begin position="22"/>
        <end position="704"/>
    </location>
</feature>
<dbReference type="Pfam" id="PF25485">
    <property type="entry name" value="DUF7908"/>
    <property type="match status" value="1"/>
</dbReference>
<feature type="region of interest" description="Disordered" evidence="1">
    <location>
        <begin position="494"/>
        <end position="520"/>
    </location>
</feature>
<evidence type="ECO:0000313" key="5">
    <source>
        <dbReference type="Proteomes" id="UP001345827"/>
    </source>
</evidence>
<accession>A0AAV9Q1I2</accession>
<dbReference type="InterPro" id="IPR057230">
    <property type="entry name" value="DUF7908"/>
</dbReference>
<feature type="compositionally biased region" description="Low complexity" evidence="1">
    <location>
        <begin position="151"/>
        <end position="162"/>
    </location>
</feature>
<evidence type="ECO:0000259" key="3">
    <source>
        <dbReference type="Pfam" id="PF25485"/>
    </source>
</evidence>
<feature type="region of interest" description="Disordered" evidence="1">
    <location>
        <begin position="98"/>
        <end position="181"/>
    </location>
</feature>
<organism evidence="4 5">
    <name type="scientific">Vermiconidia calcicola</name>
    <dbReference type="NCBI Taxonomy" id="1690605"/>
    <lineage>
        <taxon>Eukaryota</taxon>
        <taxon>Fungi</taxon>
        <taxon>Dikarya</taxon>
        <taxon>Ascomycota</taxon>
        <taxon>Pezizomycotina</taxon>
        <taxon>Dothideomycetes</taxon>
        <taxon>Dothideomycetidae</taxon>
        <taxon>Mycosphaerellales</taxon>
        <taxon>Extremaceae</taxon>
        <taxon>Vermiconidia</taxon>
    </lineage>
</organism>
<protein>
    <recommendedName>
        <fullName evidence="3">DUF7908 domain-containing protein</fullName>
    </recommendedName>
</protein>
<feature type="compositionally biased region" description="Low complexity" evidence="1">
    <location>
        <begin position="169"/>
        <end position="181"/>
    </location>
</feature>
<feature type="region of interest" description="Disordered" evidence="1">
    <location>
        <begin position="239"/>
        <end position="265"/>
    </location>
</feature>
<evidence type="ECO:0000313" key="4">
    <source>
        <dbReference type="EMBL" id="KAK5533358.1"/>
    </source>
</evidence>
<keyword evidence="2" id="KW-0732">Signal</keyword>
<gene>
    <name evidence="4" type="ORF">LTR25_007223</name>
</gene>
<feature type="compositionally biased region" description="Low complexity" evidence="1">
    <location>
        <begin position="381"/>
        <end position="440"/>
    </location>
</feature>
<reference evidence="4 5" key="1">
    <citation type="submission" date="2023-06" db="EMBL/GenBank/DDBJ databases">
        <title>Black Yeasts Isolated from many extreme environments.</title>
        <authorList>
            <person name="Coleine C."/>
            <person name="Stajich J.E."/>
            <person name="Selbmann L."/>
        </authorList>
    </citation>
    <scope>NUCLEOTIDE SEQUENCE [LARGE SCALE GENOMIC DNA]</scope>
    <source>
        <strain evidence="4 5">CCFEE 5887</strain>
    </source>
</reference>
<proteinExistence type="predicted"/>
<evidence type="ECO:0000256" key="1">
    <source>
        <dbReference type="SAM" id="MobiDB-lite"/>
    </source>
</evidence>
<dbReference type="EMBL" id="JAXLQG010000013">
    <property type="protein sequence ID" value="KAK5533358.1"/>
    <property type="molecule type" value="Genomic_DNA"/>
</dbReference>
<feature type="compositionally biased region" description="Basic and acidic residues" evidence="1">
    <location>
        <begin position="239"/>
        <end position="248"/>
    </location>
</feature>
<keyword evidence="5" id="KW-1185">Reference proteome</keyword>
<dbReference type="AlphaFoldDB" id="A0AAV9Q1I2"/>
<feature type="signal peptide" evidence="2">
    <location>
        <begin position="1"/>
        <end position="21"/>
    </location>
</feature>
<dbReference type="Proteomes" id="UP001345827">
    <property type="component" value="Unassembled WGS sequence"/>
</dbReference>
<feature type="compositionally biased region" description="Pro residues" evidence="1">
    <location>
        <begin position="441"/>
        <end position="452"/>
    </location>
</feature>
<feature type="domain" description="DUF7908" evidence="3">
    <location>
        <begin position="261"/>
        <end position="358"/>
    </location>
</feature>
<feature type="region of interest" description="Disordered" evidence="1">
    <location>
        <begin position="374"/>
        <end position="465"/>
    </location>
</feature>
<evidence type="ECO:0000256" key="2">
    <source>
        <dbReference type="SAM" id="SignalP"/>
    </source>
</evidence>
<feature type="compositionally biased region" description="Low complexity" evidence="1">
    <location>
        <begin position="121"/>
        <end position="143"/>
    </location>
</feature>
<feature type="compositionally biased region" description="Low complexity" evidence="1">
    <location>
        <begin position="98"/>
        <end position="114"/>
    </location>
</feature>